<sequence length="210" mass="24158">MPKNRKRPKTTTAAFSRRALKSSRSHRSHHSAAAVLPILSPLSSTIPKHQQHPRTTAQHLVEFFARYPRFEYNLEASVSAEFDRLVETYGWERDSKKGKKAWEGFSRAMGKQFSTFYGSRVDDINAWQALCVALNVNPVPQTIHECIAVIRSTHVNLVDFIDTRITGNPVQKFATQEELRTYTKETHKIFPRRSAEESGVLKYLLRKIFI</sequence>
<dbReference type="HOGENOM" id="CLU_053382_2_0_1"/>
<feature type="compositionally biased region" description="Basic residues" evidence="1">
    <location>
        <begin position="18"/>
        <end position="30"/>
    </location>
</feature>
<dbReference type="EMBL" id="KN818242">
    <property type="protein sequence ID" value="KIL65426.1"/>
    <property type="molecule type" value="Genomic_DNA"/>
</dbReference>
<name>A0A0C2X7Z5_AMAMK</name>
<feature type="region of interest" description="Disordered" evidence="1">
    <location>
        <begin position="1"/>
        <end position="31"/>
    </location>
</feature>
<gene>
    <name evidence="2" type="ORF">M378DRAFT_10809</name>
</gene>
<dbReference type="STRING" id="946122.A0A0C2X7Z5"/>
<dbReference type="OrthoDB" id="6105938at2759"/>
<dbReference type="InParanoid" id="A0A0C2X7Z5"/>
<reference evidence="2 3" key="1">
    <citation type="submission" date="2014-04" db="EMBL/GenBank/DDBJ databases">
        <title>Evolutionary Origins and Diversification of the Mycorrhizal Mutualists.</title>
        <authorList>
            <consortium name="DOE Joint Genome Institute"/>
            <consortium name="Mycorrhizal Genomics Consortium"/>
            <person name="Kohler A."/>
            <person name="Kuo A."/>
            <person name="Nagy L.G."/>
            <person name="Floudas D."/>
            <person name="Copeland A."/>
            <person name="Barry K.W."/>
            <person name="Cichocki N."/>
            <person name="Veneault-Fourrey C."/>
            <person name="LaButti K."/>
            <person name="Lindquist E.A."/>
            <person name="Lipzen A."/>
            <person name="Lundell T."/>
            <person name="Morin E."/>
            <person name="Murat C."/>
            <person name="Riley R."/>
            <person name="Ohm R."/>
            <person name="Sun H."/>
            <person name="Tunlid A."/>
            <person name="Henrissat B."/>
            <person name="Grigoriev I.V."/>
            <person name="Hibbett D.S."/>
            <person name="Martin F."/>
        </authorList>
    </citation>
    <scope>NUCLEOTIDE SEQUENCE [LARGE SCALE GENOMIC DNA]</scope>
    <source>
        <strain evidence="2 3">Koide BX008</strain>
    </source>
</reference>
<dbReference type="PANTHER" id="PTHR38846">
    <property type="entry name" value="C3H1-TYPE DOMAIN-CONTAINING PROTEIN"/>
    <property type="match status" value="1"/>
</dbReference>
<evidence type="ECO:0000313" key="3">
    <source>
        <dbReference type="Proteomes" id="UP000054549"/>
    </source>
</evidence>
<evidence type="ECO:0000256" key="1">
    <source>
        <dbReference type="SAM" id="MobiDB-lite"/>
    </source>
</evidence>
<accession>A0A0C2X7Z5</accession>
<organism evidence="2 3">
    <name type="scientific">Amanita muscaria (strain Koide BX008)</name>
    <dbReference type="NCBI Taxonomy" id="946122"/>
    <lineage>
        <taxon>Eukaryota</taxon>
        <taxon>Fungi</taxon>
        <taxon>Dikarya</taxon>
        <taxon>Basidiomycota</taxon>
        <taxon>Agaricomycotina</taxon>
        <taxon>Agaricomycetes</taxon>
        <taxon>Agaricomycetidae</taxon>
        <taxon>Agaricales</taxon>
        <taxon>Pluteineae</taxon>
        <taxon>Amanitaceae</taxon>
        <taxon>Amanita</taxon>
    </lineage>
</organism>
<keyword evidence="3" id="KW-1185">Reference proteome</keyword>
<dbReference type="Proteomes" id="UP000054549">
    <property type="component" value="Unassembled WGS sequence"/>
</dbReference>
<evidence type="ECO:0000313" key="2">
    <source>
        <dbReference type="EMBL" id="KIL65426.1"/>
    </source>
</evidence>
<protein>
    <submittedName>
        <fullName evidence="2">Uncharacterized protein</fullName>
    </submittedName>
</protein>
<dbReference type="PANTHER" id="PTHR38846:SF1">
    <property type="entry name" value="C3H1-TYPE DOMAIN-CONTAINING PROTEIN"/>
    <property type="match status" value="1"/>
</dbReference>
<proteinExistence type="predicted"/>
<dbReference type="AlphaFoldDB" id="A0A0C2X7Z5"/>